<accession>A0ABP9T693</accession>
<feature type="chain" id="PRO_5045905507" evidence="1">
    <location>
        <begin position="29"/>
        <end position="72"/>
    </location>
</feature>
<organism evidence="2 3">
    <name type="scientific">Streptomyces thinghirensis</name>
    <dbReference type="NCBI Taxonomy" id="551547"/>
    <lineage>
        <taxon>Bacteria</taxon>
        <taxon>Bacillati</taxon>
        <taxon>Actinomycetota</taxon>
        <taxon>Actinomycetes</taxon>
        <taxon>Kitasatosporales</taxon>
        <taxon>Streptomycetaceae</taxon>
        <taxon>Streptomyces</taxon>
    </lineage>
</organism>
<feature type="signal peptide" evidence="1">
    <location>
        <begin position="1"/>
        <end position="28"/>
    </location>
</feature>
<keyword evidence="3" id="KW-1185">Reference proteome</keyword>
<reference evidence="3" key="1">
    <citation type="journal article" date="2019" name="Int. J. Syst. Evol. Microbiol.">
        <title>The Global Catalogue of Microorganisms (GCM) 10K type strain sequencing project: providing services to taxonomists for standard genome sequencing and annotation.</title>
        <authorList>
            <consortium name="The Broad Institute Genomics Platform"/>
            <consortium name="The Broad Institute Genome Sequencing Center for Infectious Disease"/>
            <person name="Wu L."/>
            <person name="Ma J."/>
        </authorList>
    </citation>
    <scope>NUCLEOTIDE SEQUENCE [LARGE SCALE GENOMIC DNA]</scope>
    <source>
        <strain evidence="3">JCM 18306</strain>
    </source>
</reference>
<sequence>MRNKSAFLAAATGAILLNVLLLATPAAADGGSERDLPWTAPPARPVELVLDTVLDVVAPLSGEVDGDLPWTR</sequence>
<dbReference type="EMBL" id="BAABJR010000011">
    <property type="protein sequence ID" value="GAA5212030.1"/>
    <property type="molecule type" value="Genomic_DNA"/>
</dbReference>
<proteinExistence type="predicted"/>
<comment type="caution">
    <text evidence="2">The sequence shown here is derived from an EMBL/GenBank/DDBJ whole genome shotgun (WGS) entry which is preliminary data.</text>
</comment>
<evidence type="ECO:0000256" key="1">
    <source>
        <dbReference type="SAM" id="SignalP"/>
    </source>
</evidence>
<protein>
    <submittedName>
        <fullName evidence="2">Uncharacterized protein</fullName>
    </submittedName>
</protein>
<gene>
    <name evidence="2" type="ORF">GCM10023323_46250</name>
</gene>
<name>A0ABP9T693_9ACTN</name>
<keyword evidence="1" id="KW-0732">Signal</keyword>
<dbReference type="RefSeq" id="WP_345633318.1">
    <property type="nucleotide sequence ID" value="NZ_BAABJR010000011.1"/>
</dbReference>
<evidence type="ECO:0000313" key="2">
    <source>
        <dbReference type="EMBL" id="GAA5212030.1"/>
    </source>
</evidence>
<evidence type="ECO:0000313" key="3">
    <source>
        <dbReference type="Proteomes" id="UP001499878"/>
    </source>
</evidence>
<dbReference type="Proteomes" id="UP001499878">
    <property type="component" value="Unassembled WGS sequence"/>
</dbReference>